<dbReference type="Pfam" id="PF01494">
    <property type="entry name" value="FAD_binding_3"/>
    <property type="match status" value="1"/>
</dbReference>
<dbReference type="EMBL" id="JASNJD010000001">
    <property type="protein sequence ID" value="MDK3016333.1"/>
    <property type="molecule type" value="Genomic_DNA"/>
</dbReference>
<keyword evidence="5" id="KW-1185">Reference proteome</keyword>
<organism evidence="4 5">
    <name type="scientific">Pseudodonghicola flavimaris</name>
    <dbReference type="NCBI Taxonomy" id="3050036"/>
    <lineage>
        <taxon>Bacteria</taxon>
        <taxon>Pseudomonadati</taxon>
        <taxon>Pseudomonadota</taxon>
        <taxon>Alphaproteobacteria</taxon>
        <taxon>Rhodobacterales</taxon>
        <taxon>Paracoccaceae</taxon>
        <taxon>Pseudodonghicola</taxon>
    </lineage>
</organism>
<dbReference type="PANTHER" id="PTHR13789:SF309">
    <property type="entry name" value="PUTATIVE (AFU_ORTHOLOGUE AFUA_6G14510)-RELATED"/>
    <property type="match status" value="1"/>
</dbReference>
<protein>
    <submittedName>
        <fullName evidence="4">FAD-dependent monooxygenase</fullName>
    </submittedName>
</protein>
<reference evidence="4 5" key="1">
    <citation type="submission" date="2023-05" db="EMBL/GenBank/DDBJ databases">
        <title>Pseudodonghicola sp. nov.</title>
        <authorList>
            <person name="Huang J."/>
        </authorList>
    </citation>
    <scope>NUCLEOTIDE SEQUENCE [LARGE SCALE GENOMIC DNA]</scope>
    <source>
        <strain evidence="4 5">IC7</strain>
    </source>
</reference>
<comment type="caution">
    <text evidence="4">The sequence shown here is derived from an EMBL/GenBank/DDBJ whole genome shotgun (WGS) entry which is preliminary data.</text>
</comment>
<name>A0ABT7EVG3_9RHOB</name>
<dbReference type="SUPFAM" id="SSF51905">
    <property type="entry name" value="FAD/NAD(P)-binding domain"/>
    <property type="match status" value="1"/>
</dbReference>
<accession>A0ABT7EVG3</accession>
<evidence type="ECO:0000313" key="5">
    <source>
        <dbReference type="Proteomes" id="UP001243757"/>
    </source>
</evidence>
<dbReference type="Gene3D" id="3.50.50.60">
    <property type="entry name" value="FAD/NAD(P)-binding domain"/>
    <property type="match status" value="1"/>
</dbReference>
<dbReference type="PANTHER" id="PTHR13789">
    <property type="entry name" value="MONOOXYGENASE"/>
    <property type="match status" value="1"/>
</dbReference>
<feature type="domain" description="FAD-binding" evidence="3">
    <location>
        <begin position="8"/>
        <end position="340"/>
    </location>
</feature>
<evidence type="ECO:0000256" key="2">
    <source>
        <dbReference type="ARBA" id="ARBA00023033"/>
    </source>
</evidence>
<gene>
    <name evidence="4" type="ORF">QO033_01515</name>
</gene>
<keyword evidence="1" id="KW-0560">Oxidoreductase</keyword>
<proteinExistence type="predicted"/>
<dbReference type="InterPro" id="IPR036188">
    <property type="entry name" value="FAD/NAD-bd_sf"/>
</dbReference>
<dbReference type="GO" id="GO:0004497">
    <property type="term" value="F:monooxygenase activity"/>
    <property type="evidence" value="ECO:0007669"/>
    <property type="project" value="UniProtKB-KW"/>
</dbReference>
<evidence type="ECO:0000256" key="1">
    <source>
        <dbReference type="ARBA" id="ARBA00023002"/>
    </source>
</evidence>
<dbReference type="InterPro" id="IPR002938">
    <property type="entry name" value="FAD-bd"/>
</dbReference>
<keyword evidence="2 4" id="KW-0503">Monooxygenase</keyword>
<dbReference type="SUPFAM" id="SSF54373">
    <property type="entry name" value="FAD-linked reductases, C-terminal domain"/>
    <property type="match status" value="1"/>
</dbReference>
<dbReference type="Proteomes" id="UP001243757">
    <property type="component" value="Unassembled WGS sequence"/>
</dbReference>
<dbReference type="RefSeq" id="WP_284479149.1">
    <property type="nucleotide sequence ID" value="NZ_JASNJD010000001.1"/>
</dbReference>
<evidence type="ECO:0000259" key="3">
    <source>
        <dbReference type="Pfam" id="PF01494"/>
    </source>
</evidence>
<dbReference type="InterPro" id="IPR050493">
    <property type="entry name" value="FAD-dep_Monooxygenase_BioMet"/>
</dbReference>
<dbReference type="PRINTS" id="PR00420">
    <property type="entry name" value="RNGMNOXGNASE"/>
</dbReference>
<evidence type="ECO:0000313" key="4">
    <source>
        <dbReference type="EMBL" id="MDK3016333.1"/>
    </source>
</evidence>
<sequence>MALTGRHIVVAGAGIAGLAAALALRARGAEVTVLEQAGEIAEVGAGLQISPNGVAVLKALGLGPALERFGLRSHAVVLRDYRRAGDLLRLDLDRHAPDQDFYLLHRADLIGLLATAARGAGVHLRLLQRVDRVEPGPQPVVHLCNGAQARADLVVGADGLKSRARTALNGADKPFFTGQVAWRAVVPNDLNLPAEASIYVAPGRHLVCYPLREGEIVNIVAVQERRAWADEGWSHTDDPAHLRAAFHEFQGVPAALLQRVDQVGLWGLFRHPVAPKWQGGNVALLGDAAHPTLPFLAQGANLALEDAWVLADCLDREADQVAALGLYQARRRDRAVRVIAAANANAWKYHFRLSPFRELGHLALRLGGSLAPAQAVRQFDWIYTHDVTQG</sequence>